<sequence>MMHELEVLLSRLKMEHLSYHVEGVPCPFAPKVPPPEENFIYINKIHFIFVVCFKVSYVVISETAFIGLKRGI</sequence>
<keyword evidence="1" id="KW-0812">Transmembrane</keyword>
<dbReference type="Proteomes" id="UP000839735">
    <property type="component" value="Unassembled WGS sequence"/>
</dbReference>
<evidence type="ECO:0000313" key="2">
    <source>
        <dbReference type="EMBL" id="ECC3917658.1"/>
    </source>
</evidence>
<keyword evidence="1" id="KW-1133">Transmembrane helix</keyword>
<accession>A0A5Y1YFW8</accession>
<name>A0A5Y1YFW8_SALDZ</name>
<dbReference type="AlphaFoldDB" id="A0A5Y1YFW8"/>
<protein>
    <submittedName>
        <fullName evidence="2">Uncharacterized protein</fullName>
    </submittedName>
</protein>
<reference evidence="2" key="1">
    <citation type="submission" date="2018-08" db="EMBL/GenBank/DDBJ databases">
        <authorList>
            <person name="Ashton P.M."/>
            <person name="Dallman T."/>
            <person name="Nair S."/>
            <person name="De Pinna E."/>
            <person name="Peters T."/>
            <person name="Grant K."/>
        </authorList>
    </citation>
    <scope>NUCLEOTIDE SEQUENCE [LARGE SCALE GENOMIC DNA]</scope>
    <source>
        <strain evidence="2">294779</strain>
    </source>
</reference>
<keyword evidence="1" id="KW-0472">Membrane</keyword>
<gene>
    <name evidence="2" type="ORF">CTQ69_27820</name>
</gene>
<proteinExistence type="predicted"/>
<organism evidence="2">
    <name type="scientific">Salmonella diarizonae</name>
    <dbReference type="NCBI Taxonomy" id="59204"/>
    <lineage>
        <taxon>Bacteria</taxon>
        <taxon>Pseudomonadati</taxon>
        <taxon>Pseudomonadota</taxon>
        <taxon>Gammaproteobacteria</taxon>
        <taxon>Enterobacterales</taxon>
        <taxon>Enterobacteriaceae</taxon>
        <taxon>Salmonella</taxon>
    </lineage>
</organism>
<evidence type="ECO:0000256" key="1">
    <source>
        <dbReference type="SAM" id="Phobius"/>
    </source>
</evidence>
<feature type="transmembrane region" description="Helical" evidence="1">
    <location>
        <begin position="45"/>
        <end position="68"/>
    </location>
</feature>
<dbReference type="EMBL" id="AAIBIC010000097">
    <property type="protein sequence ID" value="ECC3917658.1"/>
    <property type="molecule type" value="Genomic_DNA"/>
</dbReference>
<comment type="caution">
    <text evidence="2">The sequence shown here is derived from an EMBL/GenBank/DDBJ whole genome shotgun (WGS) entry which is preliminary data.</text>
</comment>